<accession>A0A482WJH3</accession>
<dbReference type="EMBL" id="QKKF02033837">
    <property type="protein sequence ID" value="RZF33480.1"/>
    <property type="molecule type" value="Genomic_DNA"/>
</dbReference>
<dbReference type="Proteomes" id="UP000291343">
    <property type="component" value="Unassembled WGS sequence"/>
</dbReference>
<name>A0A482WJH3_LAOST</name>
<evidence type="ECO:0000313" key="2">
    <source>
        <dbReference type="Proteomes" id="UP000291343"/>
    </source>
</evidence>
<dbReference type="InParanoid" id="A0A482WJH3"/>
<proteinExistence type="predicted"/>
<comment type="caution">
    <text evidence="1">The sequence shown here is derived from an EMBL/GenBank/DDBJ whole genome shotgun (WGS) entry which is preliminary data.</text>
</comment>
<gene>
    <name evidence="1" type="ORF">LSTR_LSTR010136</name>
</gene>
<organism evidence="1 2">
    <name type="scientific">Laodelphax striatellus</name>
    <name type="common">Small brown planthopper</name>
    <name type="synonym">Delphax striatella</name>
    <dbReference type="NCBI Taxonomy" id="195883"/>
    <lineage>
        <taxon>Eukaryota</taxon>
        <taxon>Metazoa</taxon>
        <taxon>Ecdysozoa</taxon>
        <taxon>Arthropoda</taxon>
        <taxon>Hexapoda</taxon>
        <taxon>Insecta</taxon>
        <taxon>Pterygota</taxon>
        <taxon>Neoptera</taxon>
        <taxon>Paraneoptera</taxon>
        <taxon>Hemiptera</taxon>
        <taxon>Auchenorrhyncha</taxon>
        <taxon>Fulgoroidea</taxon>
        <taxon>Delphacidae</taxon>
        <taxon>Criomorphinae</taxon>
        <taxon>Laodelphax</taxon>
    </lineage>
</organism>
<keyword evidence="2" id="KW-1185">Reference proteome</keyword>
<reference evidence="1 2" key="1">
    <citation type="journal article" date="2017" name="Gigascience">
        <title>Genome sequence of the small brown planthopper, Laodelphax striatellus.</title>
        <authorList>
            <person name="Zhu J."/>
            <person name="Jiang F."/>
            <person name="Wang X."/>
            <person name="Yang P."/>
            <person name="Bao Y."/>
            <person name="Zhao W."/>
            <person name="Wang W."/>
            <person name="Lu H."/>
            <person name="Wang Q."/>
            <person name="Cui N."/>
            <person name="Li J."/>
            <person name="Chen X."/>
            <person name="Luo L."/>
            <person name="Yu J."/>
            <person name="Kang L."/>
            <person name="Cui F."/>
        </authorList>
    </citation>
    <scope>NUCLEOTIDE SEQUENCE [LARGE SCALE GENOMIC DNA]</scope>
    <source>
        <strain evidence="1">Lst14</strain>
    </source>
</reference>
<protein>
    <submittedName>
        <fullName evidence="1">Uncharacterized protein</fullName>
    </submittedName>
</protein>
<evidence type="ECO:0000313" key="1">
    <source>
        <dbReference type="EMBL" id="RZF33480.1"/>
    </source>
</evidence>
<sequence length="96" mass="10789">MLSVSERRSGGVRRRRRRINSAVCEWRGRRRRESRSVDKWWRCGVRHVEYLAGLGPSICGHRIPRGGMHAPAASCARARTNAGYLCAVSPCWAAAL</sequence>
<dbReference type="AlphaFoldDB" id="A0A482WJH3"/>